<sequence length="340" mass="38885">MGICTSKPSSPEYNFPNHDAIPTKDSSNLVKDNVNPAKDNDKSAQVKVGKKSPLFSFYSPSPVHYLFDKKSPARIPTNARSNSMPKWFFRVPPLLAKHIKELAYVLTQPCQTLPIEESSFDQVKAINDQIDKWNDDDYFCRNHILSGMTHSFYDKYSKKSKTAKELWDTLKLVYQAEEASTKKFLILNYMDFKMTDDRHISVQVRELQLIANDICVTGMVLDENFHVGAIVAKLPPTWKEYRNKLKHNKKYLALDQLMQHLQIEEETSNHENELAKEIVVKAHVVVDKDEKKNSGRAGSGVLICLYVDDMLIFGTDIDKINEAKNFLTSNFSMKDLGEAD</sequence>
<comment type="caution">
    <text evidence="3">The sequence shown here is derived from an EMBL/GenBank/DDBJ whole genome shotgun (WGS) entry which is preliminary data.</text>
</comment>
<protein>
    <recommendedName>
        <fullName evidence="2">Reverse transcriptase Ty1/copia-type domain-containing protein</fullName>
    </recommendedName>
</protein>
<dbReference type="AlphaFoldDB" id="A0AA88UXJ7"/>
<gene>
    <name evidence="3" type="ORF">RJ639_025752</name>
</gene>
<evidence type="ECO:0000256" key="1">
    <source>
        <dbReference type="SAM" id="MobiDB-lite"/>
    </source>
</evidence>
<dbReference type="Pfam" id="PF14223">
    <property type="entry name" value="Retrotran_gag_2"/>
    <property type="match status" value="1"/>
</dbReference>
<evidence type="ECO:0000313" key="3">
    <source>
        <dbReference type="EMBL" id="KAK2997685.1"/>
    </source>
</evidence>
<dbReference type="PANTHER" id="PTHR47592">
    <property type="entry name" value="PBF68 PROTEIN"/>
    <property type="match status" value="1"/>
</dbReference>
<dbReference type="PANTHER" id="PTHR47592:SF27">
    <property type="entry name" value="OS08G0421700 PROTEIN"/>
    <property type="match status" value="1"/>
</dbReference>
<dbReference type="Proteomes" id="UP001188597">
    <property type="component" value="Unassembled WGS sequence"/>
</dbReference>
<name>A0AA88UXJ7_9ASTE</name>
<accession>A0AA88UXJ7</accession>
<keyword evidence="4" id="KW-1185">Reference proteome</keyword>
<feature type="domain" description="Reverse transcriptase Ty1/copia-type" evidence="2">
    <location>
        <begin position="300"/>
        <end position="339"/>
    </location>
</feature>
<dbReference type="Pfam" id="PF07727">
    <property type="entry name" value="RVT_2"/>
    <property type="match status" value="1"/>
</dbReference>
<dbReference type="InterPro" id="IPR013103">
    <property type="entry name" value="RVT_2"/>
</dbReference>
<dbReference type="EMBL" id="JAVXUP010004045">
    <property type="protein sequence ID" value="KAK2997685.1"/>
    <property type="molecule type" value="Genomic_DNA"/>
</dbReference>
<proteinExistence type="predicted"/>
<organism evidence="3 4">
    <name type="scientific">Escallonia herrerae</name>
    <dbReference type="NCBI Taxonomy" id="1293975"/>
    <lineage>
        <taxon>Eukaryota</taxon>
        <taxon>Viridiplantae</taxon>
        <taxon>Streptophyta</taxon>
        <taxon>Embryophyta</taxon>
        <taxon>Tracheophyta</taxon>
        <taxon>Spermatophyta</taxon>
        <taxon>Magnoliopsida</taxon>
        <taxon>eudicotyledons</taxon>
        <taxon>Gunneridae</taxon>
        <taxon>Pentapetalae</taxon>
        <taxon>asterids</taxon>
        <taxon>campanulids</taxon>
        <taxon>Escalloniales</taxon>
        <taxon>Escalloniaceae</taxon>
        <taxon>Escallonia</taxon>
    </lineage>
</organism>
<feature type="region of interest" description="Disordered" evidence="1">
    <location>
        <begin position="1"/>
        <end position="45"/>
    </location>
</feature>
<evidence type="ECO:0000313" key="4">
    <source>
        <dbReference type="Proteomes" id="UP001188597"/>
    </source>
</evidence>
<reference evidence="3" key="1">
    <citation type="submission" date="2022-12" db="EMBL/GenBank/DDBJ databases">
        <title>Draft genome assemblies for two species of Escallonia (Escalloniales).</title>
        <authorList>
            <person name="Chanderbali A."/>
            <person name="Dervinis C."/>
            <person name="Anghel I."/>
            <person name="Soltis D."/>
            <person name="Soltis P."/>
            <person name="Zapata F."/>
        </authorList>
    </citation>
    <scope>NUCLEOTIDE SEQUENCE</scope>
    <source>
        <strain evidence="3">UCBG64.0493</strain>
        <tissue evidence="3">Leaf</tissue>
    </source>
</reference>
<evidence type="ECO:0000259" key="2">
    <source>
        <dbReference type="Pfam" id="PF07727"/>
    </source>
</evidence>
<feature type="compositionally biased region" description="Polar residues" evidence="1">
    <location>
        <begin position="1"/>
        <end position="12"/>
    </location>
</feature>
<feature type="non-terminal residue" evidence="3">
    <location>
        <position position="340"/>
    </location>
</feature>